<dbReference type="Pfam" id="PF13585">
    <property type="entry name" value="CHU_C"/>
    <property type="match status" value="1"/>
</dbReference>
<organism evidence="2 3">
    <name type="scientific">Maribacter luteus</name>
    <dbReference type="NCBI Taxonomy" id="2594478"/>
    <lineage>
        <taxon>Bacteria</taxon>
        <taxon>Pseudomonadati</taxon>
        <taxon>Bacteroidota</taxon>
        <taxon>Flavobacteriia</taxon>
        <taxon>Flavobacteriales</taxon>
        <taxon>Flavobacteriaceae</taxon>
        <taxon>Maribacter</taxon>
    </lineage>
</organism>
<dbReference type="InterPro" id="IPR055353">
    <property type="entry name" value="DUF7619"/>
</dbReference>
<accession>A0A6I2MKS3</accession>
<reference evidence="2 3" key="1">
    <citation type="submission" date="2019-11" db="EMBL/GenBank/DDBJ databases">
        <title>Maribacter lutea sp. nov., a marine bacterium isolated from intertidal sand.</title>
        <authorList>
            <person name="Liu A."/>
        </authorList>
    </citation>
    <scope>NUCLEOTIDE SEQUENCE [LARGE SCALE GENOMIC DNA]</scope>
    <source>
        <strain evidence="2 3">RZ05</strain>
    </source>
</reference>
<dbReference type="Gene3D" id="2.60.120.380">
    <property type="match status" value="1"/>
</dbReference>
<dbReference type="OrthoDB" id="607469at2"/>
<evidence type="ECO:0000313" key="3">
    <source>
        <dbReference type="Proteomes" id="UP000443153"/>
    </source>
</evidence>
<name>A0A6I2MKS3_9FLAO</name>
<comment type="caution">
    <text evidence="2">The sequence shown here is derived from an EMBL/GenBank/DDBJ whole genome shotgun (WGS) entry which is preliminary data.</text>
</comment>
<dbReference type="EMBL" id="WKJH01000006">
    <property type="protein sequence ID" value="MRX64383.1"/>
    <property type="molecule type" value="Genomic_DNA"/>
</dbReference>
<gene>
    <name evidence="2" type="ORF">GJ691_09395</name>
</gene>
<dbReference type="Gene3D" id="2.60.40.740">
    <property type="match status" value="1"/>
</dbReference>
<keyword evidence="3" id="KW-1185">Reference proteome</keyword>
<feature type="domain" description="DUF7619" evidence="1">
    <location>
        <begin position="283"/>
        <end position="353"/>
    </location>
</feature>
<dbReference type="Gene3D" id="2.60.120.260">
    <property type="entry name" value="Galactose-binding domain-like"/>
    <property type="match status" value="1"/>
</dbReference>
<proteinExistence type="predicted"/>
<dbReference type="Pfam" id="PF13573">
    <property type="entry name" value="SprB"/>
    <property type="match status" value="4"/>
</dbReference>
<evidence type="ECO:0000259" key="1">
    <source>
        <dbReference type="Pfam" id="PF24595"/>
    </source>
</evidence>
<evidence type="ECO:0000313" key="2">
    <source>
        <dbReference type="EMBL" id="MRX64383.1"/>
    </source>
</evidence>
<dbReference type="NCBIfam" id="TIGR04131">
    <property type="entry name" value="Bac_Flav_CTERM"/>
    <property type="match status" value="1"/>
</dbReference>
<sequence length="3448" mass="368637">MSANIIVHNDFDNDGVIDIVDVDDDNDGIYDSDECEGAFCFESIVNESFEDPDISNMAILDESSVPGWFSTATDKKIEIWESGYSGVNSYDGNQHVELNANNYGALYQNLCLTPGTEMSWSVRHRGRAGTDVMQLRIGADLASATVQETMTTDNTAWVLYSGTYTVPVGQTNTVFVFEAVSTANGSISIGNFIDDVKINILVPETCIDSDGDGYPNNLDLDSDDNGCTDADEFYKDNSADGDDGGEYGTGTPVVDSNTGAVIGASYTLVTSPEINLENTTEDLSGNDINGQDISLGETFDYVIRFQNTGNDNATSFTIRDVLPANVTVDNIDTSGALDFATYSHDAVNNIITFEIPDNLVEVNDPKYTIRITVTLSSNCSAFVNACSETIENLAYSTYQGVTNTNTFSDEPGSTNTPSCSSTPAVATNSLLTDLENCNTARTVQLCGDFATLTAGSGFTTYTWAIDANGNGQIDATETPIDDGDSDPSTLVITEIGNYIVEKSGATGCADLVELITVERFGSTQTNPIITYFNQVNSDVNTDNDLQGEIVSCSIDGSEMPHIFLCGENDEATLQLGITDAESIVWELLDETSCTDIGDDCATTNSGCSWTNLAIQNNYTVTDSGKYRVVINYENGCFSRFYFNVFKNTLDIDYISSDILCNTSGNIRITNPSSSYGYQLVNATTNNIVIPFSDNNGPNFDITTSGTYKVQITTLDPISGDPIDNACIFETEDIGIQEMDYQVNIETTLADCTGFGTISIQALNVLPDYSYELRLDDGTNSGAGTFFQEEVAIDDNTFTFNSVPPGDYIVITSTEDGCTDTQNITVDEYPDLVLSASVTENITCNSGLITLTPNGGNPDPDYDMAIWSIDGVELYASADDVPTTELQTTNDFLFPDSTDAGAYVFIVFDDNGCSTLSNSVTLQDLGPVTISASHTDIVCADSSTSSLTITANGGTAPYEYSLDGGTTFQTTNVFYNLNAGSYTITVRDSSGTSTSRCTETLTYEIDQPFRLTASAAIVEDVSCDPSGALVKILNANGGQAPYSYSFDGGSSYTGVNEQRLTAGTYNLSIKDNLGCTYDMEITVDAPVADPSFDSAIDYACDGSGTITVTPSNTTDFDYTYTIDSTTNTPKDSNVFNNVNAGSHTVTIGYSSAITPTQSTLFLENFGTGITTQIGEIGPGYCFEPQDGSNTACNLGPAGILVNGEYAVTNTVTNPNTSWRSPNDRTGLTDGRFMAIGVSTSAGNNNVLWSRTGLDVLANQDITISFYAYNILINSASGNDPEVLVELIDASGNVINSTATTAIPKNNDADDWHLREVTFNPGSNTVVGVVLRTNLDSDNGNFLVLDDIQASQIPEVCETTQDLTIVVEDNKEFSVSILGSTNPTCNGTSDGSIRFEVKNFDTVTGYEYSTDGGTNWAAESTAIFTTPSTLADGTYDIMVRKVSDNTCTATSATSVTLTAPATIVPDLQQKAEYTCFNTGATLEASATGGTPGYEYQLEDTSGTAVVTYQTSTIFNNVTDGDYLIRIKDANGCEVLSTAPVTVSAPETIGFDTSFTTCYDGANNATITVNVTSGNGDYTFRINGGAWQTPTPTTDTTYTFSGLPNGSYDVEVSDAYSCTSAIETIVIQPNLNATVDVTDISSCGDGNITVTASGGDGNLAYAFVPTTTPVTAVDFSSTSSFTVAAADAGSYDVYVWDNGAADPHCEFKETVTVNPATPLIFTATPTDPECHDGLGTIEVEVTSGIAPYTYEIIDIDNAGASNETVTTVISNTRTFYNLNPGDYTINITDASGCTVTRTPNVTINNPDELTADIKGITPANCTGMASEFGFDFENYPSSVGTIEFSSDGGITWQTSNEFRGYLSGQEVNPSIRTVDVSGNTICQTDFERYTIPYPLDDLDITVLPIIVNCNELQVSVRGQNGTAPYEYTYSDDPANFDPVTPVNPWTIQYASGITHTFPLLIPGRTYTFYVRDAVGCVRQSSVNVNDIITNPMDITADITPSCNGASNGIIDYTIFSNFAPSGFDRDWTLYDINGTIIDSGTNGPTDDTISVTNLPANEYYIVIQEVDGGGTSQCISASENAILSELDIISGTPASIQDISCETPGLIEIPDITGGGGIYLYTITGPSPFTNITSTSDNPIEIPANSPAGTYNITVEDQYGCTYSLGTVTMSLAANPTIDSIVVDNCSTSPTITVNTTVGDSSTLLYSIDGGSTYVDNGGVFTNVAVNTYTIFVKDGNGCTDSHTTEVYPTLQATATLEESLGCTNDAEILISASSGSGNYAYEIEDSLGNPIASLTPFTTNATEMISNAETYTVTIYDTNTSNPECERVFTVVVPAAIQPDFTATPTDVTCNGGTDGVIKIAEVNNGNNPLSYSLVPNVATYDTTTNSFSGLSAGSYDVIGTGPNGCVTTRASIVVDQPNVIAFTTPTVTQFGCTSDNTTNNAIITLDESSLTGGSLSYSRYEFEDFASGTILQSGLTATYNYTDFAGGDVIVRVIDDNGCSSEQTVAVDPYDPFISASTHVITQISCATTNTGEGIRVDVVTNNNTYTSNPGNYEYRLLPSGTAQTSNIFADLQVGTHTIQITNTTTGCSITKEHVVEEPNTFDINVDVLSNVVCFGDDGSIQITFADATYTGDFDWEVLNADGTPTARIDDEGTFSGTGTSATIPVAAGNYIVRAVQAAFPECSQERTFTITTPSATITLDTIDTSNVGCSNNEGTANINPLGGKALYDIVLTNVTTGSTYNALQVNTNLFQGLEAGHYDVQVTDALGCSQIFPDAFELVEPDALTGTVTNTTLVCTGDTDASISFIIDPTRNISPNYSYSLNTYDDISGTTLLRNSALQTSPDFTELGSGFYSISVTDDIGCSFETTIVEIVEPTDVDAILITENPNSCLVGADLLLIASGGTAPYTWSEDGITYNNMNEINGSDTNLFQNMPVGTYRYYIKDNYNCVSVISNEIAVNAIEDLTMTVDTTAAKVNCSGDSSALIIANADGGLGSYQYALFGDAASTTEIRANQTNGTFADLPSGTYYVRVQSRDCEIVSNAIIIDEPIPLALDYDITDVTCNGEDDGSITINLSGGTGDYLYAISPNLNQFVEENTFDELSPGDYTVIAQDSLGCYEVIEFTITEPTTLEMDYTVQNEICFESSDGSITLDITGGTAPYFTSLNSNESSDFVEDKLLYENLSAGFYTVFVKDANGCSTNDIITVEVGANLNATTEVIYECTGDTPNNSLSITLEDESVGDDVLYALDSTDPADFVLEPDFANMSAGDHYVTIAHANGCIRTFDFEVIEYAPLSLVVTQEGINEITATTTGGKEEYTYYFDGVENGNDNTYMINRTDTYEVRVTDENGCSVTQEIYMEFIDIEIPNFFTPNGDGTKDIWAPINIEIYPDIYIHIFDRYGRKVYRFQDNQDGWDGLYNNTELPTGDYWYIIKLNGEADEREFVGHFTLYR</sequence>
<dbReference type="InterPro" id="IPR047589">
    <property type="entry name" value="DUF11_rpt"/>
</dbReference>
<dbReference type="InterPro" id="IPR026341">
    <property type="entry name" value="T9SS_type_B"/>
</dbReference>
<dbReference type="Pfam" id="PF24595">
    <property type="entry name" value="DUF7619"/>
    <property type="match status" value="1"/>
</dbReference>
<dbReference type="Proteomes" id="UP000443153">
    <property type="component" value="Unassembled WGS sequence"/>
</dbReference>
<dbReference type="InterPro" id="IPR025667">
    <property type="entry name" value="SprB_repeat"/>
</dbReference>
<protein>
    <submittedName>
        <fullName evidence="2">T9SS type B sorting domain-containing protein</fullName>
    </submittedName>
</protein>
<dbReference type="NCBIfam" id="TIGR01451">
    <property type="entry name" value="B_ant_repeat"/>
    <property type="match status" value="1"/>
</dbReference>